<evidence type="ECO:0000313" key="3">
    <source>
        <dbReference type="EMBL" id="ETV91700.1"/>
    </source>
</evidence>
<dbReference type="EMBL" id="KI914007">
    <property type="protein sequence ID" value="ETV91700.1"/>
    <property type="molecule type" value="Genomic_DNA"/>
</dbReference>
<feature type="region of interest" description="Disordered" evidence="1">
    <location>
        <begin position="56"/>
        <end position="104"/>
    </location>
</feature>
<accession>A0A024TC13</accession>
<organism evidence="3">
    <name type="scientific">Aphanomyces invadans</name>
    <dbReference type="NCBI Taxonomy" id="157072"/>
    <lineage>
        <taxon>Eukaryota</taxon>
        <taxon>Sar</taxon>
        <taxon>Stramenopiles</taxon>
        <taxon>Oomycota</taxon>
        <taxon>Saprolegniomycetes</taxon>
        <taxon>Saprolegniales</taxon>
        <taxon>Verrucalvaceae</taxon>
        <taxon>Aphanomyces</taxon>
    </lineage>
</organism>
<dbReference type="RefSeq" id="XP_008879626.1">
    <property type="nucleotide sequence ID" value="XM_008881404.1"/>
</dbReference>
<dbReference type="AlphaFoldDB" id="A0A024TC13"/>
<sequence length="104" mass="11144">MRVPFVAVVAVVGAFCSVVLWYSVKMVPDEAILSTDFRDGMNVITDERALLRRTVERPYDAQNPTGFPSTTAPPSTTFTTTTGLPTTTSSAPNITITNATVTTS</sequence>
<dbReference type="GeneID" id="20090819"/>
<evidence type="ECO:0000256" key="1">
    <source>
        <dbReference type="SAM" id="MobiDB-lite"/>
    </source>
</evidence>
<keyword evidence="2" id="KW-1133">Transmembrane helix</keyword>
<keyword evidence="2" id="KW-0472">Membrane</keyword>
<proteinExistence type="predicted"/>
<reference evidence="3" key="1">
    <citation type="submission" date="2013-12" db="EMBL/GenBank/DDBJ databases">
        <title>The Genome Sequence of Aphanomyces invadans NJM9701.</title>
        <authorList>
            <consortium name="The Broad Institute Genomics Platform"/>
            <person name="Russ C."/>
            <person name="Tyler B."/>
            <person name="van West P."/>
            <person name="Dieguez-Uribeondo J."/>
            <person name="Young S.K."/>
            <person name="Zeng Q."/>
            <person name="Gargeya S."/>
            <person name="Fitzgerald M."/>
            <person name="Abouelleil A."/>
            <person name="Alvarado L."/>
            <person name="Chapman S.B."/>
            <person name="Gainer-Dewar J."/>
            <person name="Goldberg J."/>
            <person name="Griggs A."/>
            <person name="Gujja S."/>
            <person name="Hansen M."/>
            <person name="Howarth C."/>
            <person name="Imamovic A."/>
            <person name="Ireland A."/>
            <person name="Larimer J."/>
            <person name="McCowan C."/>
            <person name="Murphy C."/>
            <person name="Pearson M."/>
            <person name="Poon T.W."/>
            <person name="Priest M."/>
            <person name="Roberts A."/>
            <person name="Saif S."/>
            <person name="Shea T."/>
            <person name="Sykes S."/>
            <person name="Wortman J."/>
            <person name="Nusbaum C."/>
            <person name="Birren B."/>
        </authorList>
    </citation>
    <scope>NUCLEOTIDE SEQUENCE [LARGE SCALE GENOMIC DNA]</scope>
    <source>
        <strain evidence="3">NJM9701</strain>
    </source>
</reference>
<dbReference type="VEuPathDB" id="FungiDB:H310_13769"/>
<feature type="transmembrane region" description="Helical" evidence="2">
    <location>
        <begin position="6"/>
        <end position="24"/>
    </location>
</feature>
<protein>
    <submittedName>
        <fullName evidence="3">Uncharacterized protein</fullName>
    </submittedName>
</protein>
<name>A0A024TC13_9STRA</name>
<feature type="compositionally biased region" description="Polar residues" evidence="1">
    <location>
        <begin position="93"/>
        <end position="104"/>
    </location>
</feature>
<keyword evidence="2" id="KW-0812">Transmembrane</keyword>
<dbReference type="OrthoDB" id="10478957at2759"/>
<evidence type="ECO:0000256" key="2">
    <source>
        <dbReference type="SAM" id="Phobius"/>
    </source>
</evidence>
<gene>
    <name evidence="3" type="ORF">H310_13769</name>
</gene>
<feature type="compositionally biased region" description="Low complexity" evidence="1">
    <location>
        <begin position="64"/>
        <end position="92"/>
    </location>
</feature>